<evidence type="ECO:0000313" key="2">
    <source>
        <dbReference type="EMBL" id="RNA13030.1"/>
    </source>
</evidence>
<comment type="caution">
    <text evidence="2">The sequence shown here is derived from an EMBL/GenBank/DDBJ whole genome shotgun (WGS) entry which is preliminary data.</text>
</comment>
<reference evidence="2 3" key="1">
    <citation type="journal article" date="2018" name="Sci. Rep.">
        <title>Genomic signatures of local adaptation to the degree of environmental predictability in rotifers.</title>
        <authorList>
            <person name="Franch-Gras L."/>
            <person name="Hahn C."/>
            <person name="Garcia-Roger E.M."/>
            <person name="Carmona M.J."/>
            <person name="Serra M."/>
            <person name="Gomez A."/>
        </authorList>
    </citation>
    <scope>NUCLEOTIDE SEQUENCE [LARGE SCALE GENOMIC DNA]</scope>
    <source>
        <strain evidence="2">HYR1</strain>
    </source>
</reference>
<keyword evidence="1" id="KW-1133">Transmembrane helix</keyword>
<sequence length="73" mass="8791">MYTRLSFFLNHALLEFLIILFKNMWIIFWVYSHRFFTYFIIIYQINCIFACASSELISLSKSPSIEPSKIIKK</sequence>
<feature type="transmembrane region" description="Helical" evidence="1">
    <location>
        <begin position="12"/>
        <end position="31"/>
    </location>
</feature>
<dbReference type="AlphaFoldDB" id="A0A3M7QNX4"/>
<keyword evidence="3" id="KW-1185">Reference proteome</keyword>
<evidence type="ECO:0000313" key="3">
    <source>
        <dbReference type="Proteomes" id="UP000276133"/>
    </source>
</evidence>
<gene>
    <name evidence="2" type="ORF">BpHYR1_031708</name>
</gene>
<keyword evidence="1" id="KW-0812">Transmembrane</keyword>
<name>A0A3M7QNX4_BRAPC</name>
<feature type="transmembrane region" description="Helical" evidence="1">
    <location>
        <begin position="37"/>
        <end position="59"/>
    </location>
</feature>
<accession>A0A3M7QNX4</accession>
<proteinExistence type="predicted"/>
<protein>
    <submittedName>
        <fullName evidence="2">Uncharacterized protein</fullName>
    </submittedName>
</protein>
<evidence type="ECO:0000256" key="1">
    <source>
        <dbReference type="SAM" id="Phobius"/>
    </source>
</evidence>
<organism evidence="2 3">
    <name type="scientific">Brachionus plicatilis</name>
    <name type="common">Marine rotifer</name>
    <name type="synonym">Brachionus muelleri</name>
    <dbReference type="NCBI Taxonomy" id="10195"/>
    <lineage>
        <taxon>Eukaryota</taxon>
        <taxon>Metazoa</taxon>
        <taxon>Spiralia</taxon>
        <taxon>Gnathifera</taxon>
        <taxon>Rotifera</taxon>
        <taxon>Eurotatoria</taxon>
        <taxon>Monogononta</taxon>
        <taxon>Pseudotrocha</taxon>
        <taxon>Ploima</taxon>
        <taxon>Brachionidae</taxon>
        <taxon>Brachionus</taxon>
    </lineage>
</organism>
<dbReference type="Proteomes" id="UP000276133">
    <property type="component" value="Unassembled WGS sequence"/>
</dbReference>
<keyword evidence="1" id="KW-0472">Membrane</keyword>
<dbReference type="EMBL" id="REGN01005527">
    <property type="protein sequence ID" value="RNA13030.1"/>
    <property type="molecule type" value="Genomic_DNA"/>
</dbReference>